<sequence length="163" mass="17436">MSTRLLAAASVAALLIASPVLGQAKVAATSDAPLPRAQFIAGMDSEFRKMDADKNGQLTKAEIEQFQTQQLASQARARNKALFTQLDKDKNGQLSQPEFAKVATPAPVANAQPMIARMDGNRDSQVSMAEHRTATLANFDRVDSDKNGIVTADELKAGGIKPR</sequence>
<feature type="chain" id="PRO_5045720199" evidence="1">
    <location>
        <begin position="23"/>
        <end position="163"/>
    </location>
</feature>
<proteinExistence type="predicted"/>
<comment type="caution">
    <text evidence="3">The sequence shown here is derived from an EMBL/GenBank/DDBJ whole genome shotgun (WGS) entry which is preliminary data.</text>
</comment>
<feature type="domain" description="EF-hand" evidence="2">
    <location>
        <begin position="74"/>
        <end position="109"/>
    </location>
</feature>
<dbReference type="InterPro" id="IPR002048">
    <property type="entry name" value="EF_hand_dom"/>
</dbReference>
<evidence type="ECO:0000256" key="1">
    <source>
        <dbReference type="SAM" id="SignalP"/>
    </source>
</evidence>
<dbReference type="InterPro" id="IPR011992">
    <property type="entry name" value="EF-hand-dom_pair"/>
</dbReference>
<reference evidence="3 4" key="1">
    <citation type="submission" date="2022-05" db="EMBL/GenBank/DDBJ databases">
        <authorList>
            <person name="Jo J.-H."/>
            <person name="Im W.-T."/>
        </authorList>
    </citation>
    <scope>NUCLEOTIDE SEQUENCE [LARGE SCALE GENOMIC DNA]</scope>
    <source>
        <strain evidence="3 4">NSE70-1</strain>
    </source>
</reference>
<dbReference type="Gene3D" id="1.10.238.10">
    <property type="entry name" value="EF-hand"/>
    <property type="match status" value="2"/>
</dbReference>
<keyword evidence="1" id="KW-0732">Signal</keyword>
<organism evidence="3 4">
    <name type="scientific">Sphingomonas caseinilyticus</name>
    <dbReference type="NCBI Taxonomy" id="2908205"/>
    <lineage>
        <taxon>Bacteria</taxon>
        <taxon>Pseudomonadati</taxon>
        <taxon>Pseudomonadota</taxon>
        <taxon>Alphaproteobacteria</taxon>
        <taxon>Sphingomonadales</taxon>
        <taxon>Sphingomonadaceae</taxon>
        <taxon>Sphingomonas</taxon>
    </lineage>
</organism>
<name>A0ABT0RV57_9SPHN</name>
<gene>
    <name evidence="3" type="ORF">LZ496_08870</name>
</gene>
<dbReference type="SUPFAM" id="SSF47473">
    <property type="entry name" value="EF-hand"/>
    <property type="match status" value="1"/>
</dbReference>
<accession>A0ABT0RV57</accession>
<protein>
    <submittedName>
        <fullName evidence="3">EF-hand domain-containing protein</fullName>
    </submittedName>
</protein>
<evidence type="ECO:0000313" key="3">
    <source>
        <dbReference type="EMBL" id="MCL6698890.1"/>
    </source>
</evidence>
<dbReference type="PROSITE" id="PS50222">
    <property type="entry name" value="EF_HAND_2"/>
    <property type="match status" value="2"/>
</dbReference>
<dbReference type="RefSeq" id="WP_249904274.1">
    <property type="nucleotide sequence ID" value="NZ_JAMGBA010000002.1"/>
</dbReference>
<dbReference type="CDD" id="cd00051">
    <property type="entry name" value="EFh"/>
    <property type="match status" value="1"/>
</dbReference>
<dbReference type="EMBL" id="JAMGBA010000002">
    <property type="protein sequence ID" value="MCL6698890.1"/>
    <property type="molecule type" value="Genomic_DNA"/>
</dbReference>
<keyword evidence="4" id="KW-1185">Reference proteome</keyword>
<dbReference type="InterPro" id="IPR018247">
    <property type="entry name" value="EF_Hand_1_Ca_BS"/>
</dbReference>
<evidence type="ECO:0000313" key="4">
    <source>
        <dbReference type="Proteomes" id="UP001203410"/>
    </source>
</evidence>
<dbReference type="PROSITE" id="PS00018">
    <property type="entry name" value="EF_HAND_1"/>
    <property type="match status" value="3"/>
</dbReference>
<dbReference type="SMART" id="SM00054">
    <property type="entry name" value="EFh"/>
    <property type="match status" value="3"/>
</dbReference>
<evidence type="ECO:0000259" key="2">
    <source>
        <dbReference type="PROSITE" id="PS50222"/>
    </source>
</evidence>
<feature type="domain" description="EF-hand" evidence="2">
    <location>
        <begin position="38"/>
        <end position="73"/>
    </location>
</feature>
<dbReference type="Pfam" id="PF13499">
    <property type="entry name" value="EF-hand_7"/>
    <property type="match status" value="1"/>
</dbReference>
<dbReference type="Pfam" id="PF13202">
    <property type="entry name" value="EF-hand_5"/>
    <property type="match status" value="1"/>
</dbReference>
<feature type="signal peptide" evidence="1">
    <location>
        <begin position="1"/>
        <end position="22"/>
    </location>
</feature>
<dbReference type="Proteomes" id="UP001203410">
    <property type="component" value="Unassembled WGS sequence"/>
</dbReference>